<dbReference type="EMBL" id="FNFO01000014">
    <property type="protein sequence ID" value="SDM47573.1"/>
    <property type="molecule type" value="Genomic_DNA"/>
</dbReference>
<proteinExistence type="predicted"/>
<name>A0A1G9TIT3_9BACT</name>
<protein>
    <submittedName>
        <fullName evidence="1">Uncharacterized protein</fullName>
    </submittedName>
</protein>
<evidence type="ECO:0000313" key="2">
    <source>
        <dbReference type="Proteomes" id="UP000198510"/>
    </source>
</evidence>
<accession>A0A1G9TIT3</accession>
<evidence type="ECO:0000313" key="1">
    <source>
        <dbReference type="EMBL" id="SDM47573.1"/>
    </source>
</evidence>
<gene>
    <name evidence="1" type="ORF">SAMN05421823_11432</name>
</gene>
<keyword evidence="2" id="KW-1185">Reference proteome</keyword>
<reference evidence="1 2" key="1">
    <citation type="submission" date="2016-10" db="EMBL/GenBank/DDBJ databases">
        <authorList>
            <person name="de Groot N.N."/>
        </authorList>
    </citation>
    <scope>NUCLEOTIDE SEQUENCE [LARGE SCALE GENOMIC DNA]</scope>
    <source>
        <strain evidence="1 2">DSM 25186</strain>
    </source>
</reference>
<dbReference type="AlphaFoldDB" id="A0A1G9TIT3"/>
<sequence>MFIDLKYDIKTDTIYDVSKYIHMLLLYVLDSYLL</sequence>
<organism evidence="1 2">
    <name type="scientific">Catalinimonas alkaloidigena</name>
    <dbReference type="NCBI Taxonomy" id="1075417"/>
    <lineage>
        <taxon>Bacteria</taxon>
        <taxon>Pseudomonadati</taxon>
        <taxon>Bacteroidota</taxon>
        <taxon>Cytophagia</taxon>
        <taxon>Cytophagales</taxon>
        <taxon>Catalimonadaceae</taxon>
        <taxon>Catalinimonas</taxon>
    </lineage>
</organism>
<dbReference type="Proteomes" id="UP000198510">
    <property type="component" value="Unassembled WGS sequence"/>
</dbReference>